<organism evidence="2">
    <name type="scientific">Eremomyces bilateralis CBS 781.70</name>
    <dbReference type="NCBI Taxonomy" id="1392243"/>
    <lineage>
        <taxon>Eukaryota</taxon>
        <taxon>Fungi</taxon>
        <taxon>Dikarya</taxon>
        <taxon>Ascomycota</taxon>
        <taxon>Pezizomycotina</taxon>
        <taxon>Dothideomycetes</taxon>
        <taxon>Dothideomycetes incertae sedis</taxon>
        <taxon>Eremomycetales</taxon>
        <taxon>Eremomycetaceae</taxon>
        <taxon>Eremomyces</taxon>
    </lineage>
</organism>
<feature type="signal peptide" evidence="1">
    <location>
        <begin position="1"/>
        <end position="20"/>
    </location>
</feature>
<name>A0A6G1FQN0_9PEZI</name>
<reference evidence="2 4" key="1">
    <citation type="submission" date="2020-01" db="EMBL/GenBank/DDBJ databases">
        <authorList>
            <consortium name="DOE Joint Genome Institute"/>
            <person name="Haridas S."/>
            <person name="Albert R."/>
            <person name="Binder M."/>
            <person name="Bloem J."/>
            <person name="Labutti K."/>
            <person name="Salamov A."/>
            <person name="Andreopoulos B."/>
            <person name="Baker S.E."/>
            <person name="Barry K."/>
            <person name="Bills G."/>
            <person name="Bluhm B.H."/>
            <person name="Cannon C."/>
            <person name="Castanera R."/>
            <person name="Culley D.E."/>
            <person name="Daum C."/>
            <person name="Ezra D."/>
            <person name="Gonzalez J.B."/>
            <person name="Henrissat B."/>
            <person name="Kuo A."/>
            <person name="Liang C."/>
            <person name="Lipzen A."/>
            <person name="Lutzoni F."/>
            <person name="Magnuson J."/>
            <person name="Mondo S."/>
            <person name="Nolan M."/>
            <person name="Ohm R."/>
            <person name="Pangilinan J."/>
            <person name="Park H.-J."/>
            <person name="Ramirez L."/>
            <person name="Alfaro M."/>
            <person name="Sun H."/>
            <person name="Tritt A."/>
            <person name="Yoshinaga Y."/>
            <person name="Zwiers L.-H."/>
            <person name="Turgeon B.G."/>
            <person name="Goodwin S.B."/>
            <person name="Spatafora J.W."/>
            <person name="Crous P.W."/>
            <person name="Grigoriev I.V."/>
        </authorList>
    </citation>
    <scope>NUCLEOTIDE SEQUENCE</scope>
    <source>
        <strain evidence="2 4">CBS 781.70</strain>
    </source>
</reference>
<reference evidence="4" key="3">
    <citation type="submission" date="2025-04" db="UniProtKB">
        <authorList>
            <consortium name="RefSeq"/>
        </authorList>
    </citation>
    <scope>IDENTIFICATION</scope>
    <source>
        <strain evidence="4">CBS 781.70</strain>
    </source>
</reference>
<gene>
    <name evidence="2 4" type="ORF">P152DRAFT_258858</name>
</gene>
<protein>
    <recommendedName>
        <fullName evidence="5">Secreted protein</fullName>
    </recommendedName>
</protein>
<evidence type="ECO:0000313" key="2">
    <source>
        <dbReference type="EMBL" id="KAF1808038.1"/>
    </source>
</evidence>
<sequence>MLDSLVLIVLPLCPHAHSSASDPPVTPHLYIVPHNIMTWIPILQLKTFPSWGPLSCCLVTVIVNAQRCLADTDATFHDQDGESKFHRITNMMLYPPPNCCTWQISVICVLYHRH</sequence>
<proteinExistence type="predicted"/>
<dbReference type="GeneID" id="54415345"/>
<reference evidence="4" key="2">
    <citation type="submission" date="2020-04" db="EMBL/GenBank/DDBJ databases">
        <authorList>
            <consortium name="NCBI Genome Project"/>
        </authorList>
    </citation>
    <scope>NUCLEOTIDE SEQUENCE</scope>
    <source>
        <strain evidence="4">CBS 781.70</strain>
    </source>
</reference>
<keyword evidence="1" id="KW-0732">Signal</keyword>
<dbReference type="EMBL" id="ML975193">
    <property type="protein sequence ID" value="KAF1808038.1"/>
    <property type="molecule type" value="Genomic_DNA"/>
</dbReference>
<evidence type="ECO:0000313" key="4">
    <source>
        <dbReference type="RefSeq" id="XP_033529669.1"/>
    </source>
</evidence>
<evidence type="ECO:0008006" key="5">
    <source>
        <dbReference type="Google" id="ProtNLM"/>
    </source>
</evidence>
<dbReference type="RefSeq" id="XP_033529669.1">
    <property type="nucleotide sequence ID" value="XM_033674775.1"/>
</dbReference>
<dbReference type="Proteomes" id="UP000504638">
    <property type="component" value="Unplaced"/>
</dbReference>
<evidence type="ECO:0000313" key="3">
    <source>
        <dbReference type="Proteomes" id="UP000504638"/>
    </source>
</evidence>
<keyword evidence="3" id="KW-1185">Reference proteome</keyword>
<dbReference type="AlphaFoldDB" id="A0A6G1FQN0"/>
<evidence type="ECO:0000256" key="1">
    <source>
        <dbReference type="SAM" id="SignalP"/>
    </source>
</evidence>
<feature type="chain" id="PRO_5044631508" description="Secreted protein" evidence="1">
    <location>
        <begin position="21"/>
        <end position="114"/>
    </location>
</feature>
<accession>A0A6G1FQN0</accession>